<dbReference type="AlphaFoldDB" id="A0A562KD30"/>
<proteinExistence type="predicted"/>
<dbReference type="EMBL" id="VLKK01000007">
    <property type="protein sequence ID" value="TWH93316.1"/>
    <property type="molecule type" value="Genomic_DNA"/>
</dbReference>
<keyword evidence="3" id="KW-1185">Reference proteome</keyword>
<evidence type="ECO:0000313" key="2">
    <source>
        <dbReference type="EMBL" id="TWH93316.1"/>
    </source>
</evidence>
<name>A0A562KD30_SPHWJ</name>
<reference evidence="2 3" key="1">
    <citation type="journal article" date="2015" name="Stand. Genomic Sci.">
        <title>Genomic Encyclopedia of Bacterial and Archaeal Type Strains, Phase III: the genomes of soil and plant-associated and newly described type strains.</title>
        <authorList>
            <person name="Whitman W.B."/>
            <person name="Woyke T."/>
            <person name="Klenk H.P."/>
            <person name="Zhou Y."/>
            <person name="Lilburn T.G."/>
            <person name="Beck B.J."/>
            <person name="De Vos P."/>
            <person name="Vandamme P."/>
            <person name="Eisen J.A."/>
            <person name="Garrity G."/>
            <person name="Hugenholtz P."/>
            <person name="Kyrpides N.C."/>
        </authorList>
    </citation>
    <scope>NUCLEOTIDE SEQUENCE [LARGE SCALE GENOMIC DNA]</scope>
    <source>
        <strain evidence="2 3">CGMCC 1.7748</strain>
    </source>
</reference>
<evidence type="ECO:0000313" key="3">
    <source>
        <dbReference type="Proteomes" id="UP000316624"/>
    </source>
</evidence>
<sequence>MRIYLLFALPLLLLACDGGHDRQSGMTADIENAAPPDGQEEAPANNAVPTPENAASPNETEAGSLIPAALRGRWTGMDEDCSDKGAELKLSITPKDLIFHESVGTVTGIERQADGRIRIDASFTGEGQSWTRSLTLKPSARGQELTMIDDGVAVTRKRCG</sequence>
<comment type="caution">
    <text evidence="2">The sequence shown here is derived from an EMBL/GenBank/DDBJ whole genome shotgun (WGS) entry which is preliminary data.</text>
</comment>
<gene>
    <name evidence="2" type="ORF">IQ35_02223</name>
</gene>
<dbReference type="PROSITE" id="PS51257">
    <property type="entry name" value="PROKAR_LIPOPROTEIN"/>
    <property type="match status" value="1"/>
</dbReference>
<dbReference type="RefSeq" id="WP_145073555.1">
    <property type="nucleotide sequence ID" value="NZ_JACIIY010000006.1"/>
</dbReference>
<evidence type="ECO:0008006" key="4">
    <source>
        <dbReference type="Google" id="ProtNLM"/>
    </source>
</evidence>
<dbReference type="Proteomes" id="UP000316624">
    <property type="component" value="Unassembled WGS sequence"/>
</dbReference>
<accession>A0A562KD30</accession>
<evidence type="ECO:0000256" key="1">
    <source>
        <dbReference type="SAM" id="MobiDB-lite"/>
    </source>
</evidence>
<organism evidence="2 3">
    <name type="scientific">Sphingobium wenxiniae (strain DSM 21828 / CGMCC 1.7748 / JZ-1)</name>
    <dbReference type="NCBI Taxonomy" id="595605"/>
    <lineage>
        <taxon>Bacteria</taxon>
        <taxon>Pseudomonadati</taxon>
        <taxon>Pseudomonadota</taxon>
        <taxon>Alphaproteobacteria</taxon>
        <taxon>Sphingomonadales</taxon>
        <taxon>Sphingomonadaceae</taxon>
        <taxon>Sphingobium</taxon>
    </lineage>
</organism>
<feature type="region of interest" description="Disordered" evidence="1">
    <location>
        <begin position="25"/>
        <end position="66"/>
    </location>
</feature>
<protein>
    <recommendedName>
        <fullName evidence="4">Protease inhibitor Inh</fullName>
    </recommendedName>
</protein>